<keyword evidence="2" id="KW-0009">Actin-binding</keyword>
<sequence>MPLTRYQIRNEYSLADPELYRAADKNDPEALLEGVAMAGLVGLLRQLGDLAEFAAEIFHGLHEEVMATSARGHALMIRVQQVEADFPSVEKALLSQTTHLSFLRNAGVDWHPKLRMDQNLVTQGELPRFVMESYEECRGPPRLFLLDKFDIAGAGTCLKRYSDPSFFRAQFASSEVAKKNVKRDKRTRKSKKKSLLWRNGETPEVPLASHSKLEQLLMEERKQSENNVSMHRVKLKQRQSNSSLLHSTGKNYMERFLESHSLEGPVVFESSTSPQLKMEPSNSSELVPKFHVIYTTDPVPSLSTMLLEYSSNEWVKNGSEEDVLKKFPETTLDTELENVPSTFYNVEYHKESGIDADGYRSDDIHSEMENYMDALTTMDSEMETDTESRLKIERSFFDTEKKEVVDPDTNEGYRAFQSQFSDINSNQSSITSDERNGSFKRESFSLSYSDARKNLDEKEHPSTETFHDKSFNTTSENIFENGDVSETRSLEYVVKNGTCKEESEIQSYASEFGEASSTFCVTGSTLATSHVSPEETPKAFTERLSPNVEEDDRNIASDFPPVVSQGHKPVEVSDCFNLNLVHRIKDGDSSEEMVCIRDAEDSPDGNIIEGELNPQNLVASTAEAQLNVVDMGHCGNIENHMPTGHKPDNLQPMVDCLENADFEGSKFLDTADEFSPDEMESEDVGIACFKVETICNNLIAMSDLSDCEMKDGAAPDEARQNWQKQETSNASNVMGSNYQTELEIQPVIDSADYIKTCNPELGSADDPELSNGVHDPPSIECTGKYLHTDSLTLSRGDKHESESKQNPQCPPSECGEEVISPSNQDLLDQGDASEPGFEIEADHFNVGSFHEVGEIPMSFNCQLEDTEFPNYRDIDPCTSSLVEEMPPLPPLPPMQWRIGKLPDESLASGRFTGQPSINPFLPFPSLATVENAQEGLKLLNGDFAQSLNPFLSLPATDGEKSQSSLHPVPTLVPVTGDEKIQHSTILEREITELLNSFTPLQVGVDDKYQQGPLSSGREESQPSLNPFATSLDVDDMNTLSQPLSTLTSSTSREKNFQQTTLEKMKDQHSFSTLEVETPWQFNSLAYIPTVEDLKRNGTLKARLALPRDPLIEAVASHDKSKLRKVPELVRPLDGPKVDERDSLLQQIRTKSFNLKPAALKRPNIQGPKTNFKVAAILEKANAIRQALAGSDDDDENEDSWSDA</sequence>
<dbReference type="PANTHER" id="PTHR12902">
    <property type="entry name" value="WASP-1"/>
    <property type="match status" value="1"/>
</dbReference>
<dbReference type="InterPro" id="IPR028288">
    <property type="entry name" value="SCAR/WAVE_fam"/>
</dbReference>
<evidence type="ECO:0000313" key="4">
    <source>
        <dbReference type="EMBL" id="KAF6174080.1"/>
    </source>
</evidence>
<feature type="region of interest" description="Disordered" evidence="3">
    <location>
        <begin position="180"/>
        <end position="201"/>
    </location>
</feature>
<dbReference type="AlphaFoldDB" id="A0A7J7P419"/>
<keyword evidence="2" id="KW-0963">Cytoplasm</keyword>
<evidence type="ECO:0000256" key="1">
    <source>
        <dbReference type="ARBA" id="ARBA00006993"/>
    </source>
</evidence>
<reference evidence="4 5" key="1">
    <citation type="journal article" date="2020" name="IScience">
        <title>Genome Sequencing of the Endangered Kingdonia uniflora (Circaeasteraceae, Ranunculales) Reveals Potential Mechanisms of Evolutionary Specialization.</title>
        <authorList>
            <person name="Sun Y."/>
            <person name="Deng T."/>
            <person name="Zhang A."/>
            <person name="Moore M.J."/>
            <person name="Landis J.B."/>
            <person name="Lin N."/>
            <person name="Zhang H."/>
            <person name="Zhang X."/>
            <person name="Huang J."/>
            <person name="Zhang X."/>
            <person name="Sun H."/>
            <person name="Wang H."/>
        </authorList>
    </citation>
    <scope>NUCLEOTIDE SEQUENCE [LARGE SCALE GENOMIC DNA]</scope>
    <source>
        <strain evidence="4">TB1705</strain>
        <tissue evidence="4">Leaf</tissue>
    </source>
</reference>
<feature type="compositionally biased region" description="Polar residues" evidence="3">
    <location>
        <begin position="720"/>
        <end position="736"/>
    </location>
</feature>
<accession>A0A7J7P419</accession>
<evidence type="ECO:0000256" key="2">
    <source>
        <dbReference type="RuleBase" id="RU367034"/>
    </source>
</evidence>
<feature type="compositionally biased region" description="Basic and acidic residues" evidence="3">
    <location>
        <begin position="710"/>
        <end position="719"/>
    </location>
</feature>
<organism evidence="4 5">
    <name type="scientific">Kingdonia uniflora</name>
    <dbReference type="NCBI Taxonomy" id="39325"/>
    <lineage>
        <taxon>Eukaryota</taxon>
        <taxon>Viridiplantae</taxon>
        <taxon>Streptophyta</taxon>
        <taxon>Embryophyta</taxon>
        <taxon>Tracheophyta</taxon>
        <taxon>Spermatophyta</taxon>
        <taxon>Magnoliopsida</taxon>
        <taxon>Ranunculales</taxon>
        <taxon>Circaeasteraceae</taxon>
        <taxon>Kingdonia</taxon>
    </lineage>
</organism>
<dbReference type="EMBL" id="JACGCM010000304">
    <property type="protein sequence ID" value="KAF6174080.1"/>
    <property type="molecule type" value="Genomic_DNA"/>
</dbReference>
<comment type="caution">
    <text evidence="4">The sequence shown here is derived from an EMBL/GenBank/DDBJ whole genome shotgun (WGS) entry which is preliminary data.</text>
</comment>
<dbReference type="Gene3D" id="6.10.280.150">
    <property type="match status" value="2"/>
</dbReference>
<keyword evidence="2" id="KW-0206">Cytoskeleton</keyword>
<name>A0A7J7P419_9MAGN</name>
<dbReference type="GO" id="GO:0003779">
    <property type="term" value="F:actin binding"/>
    <property type="evidence" value="ECO:0007669"/>
    <property type="project" value="UniProtKB-UniRule"/>
</dbReference>
<gene>
    <name evidence="4" type="ORF">GIB67_020262</name>
</gene>
<dbReference type="Gene3D" id="1.20.5.340">
    <property type="match status" value="1"/>
</dbReference>
<comment type="function">
    <text evidence="2">Involved in regulation of actin and microtubule organization. Part of a WAVE complex that activates the Arp2/3 complex.</text>
</comment>
<dbReference type="GO" id="GO:0030036">
    <property type="term" value="P:actin cytoskeleton organization"/>
    <property type="evidence" value="ECO:0007669"/>
    <property type="project" value="UniProtKB-UniRule"/>
</dbReference>
<proteinExistence type="inferred from homology"/>
<feature type="region of interest" description="Disordered" evidence="3">
    <location>
        <begin position="710"/>
        <end position="736"/>
    </location>
</feature>
<dbReference type="GO" id="GO:2000601">
    <property type="term" value="P:positive regulation of Arp2/3 complex-mediated actin nucleation"/>
    <property type="evidence" value="ECO:0007669"/>
    <property type="project" value="TreeGrafter"/>
</dbReference>
<dbReference type="Proteomes" id="UP000541444">
    <property type="component" value="Unassembled WGS sequence"/>
</dbReference>
<feature type="region of interest" description="Disordered" evidence="3">
    <location>
        <begin position="794"/>
        <end position="834"/>
    </location>
</feature>
<dbReference type="PANTHER" id="PTHR12902:SF1">
    <property type="entry name" value="WISKOTT-ALDRICH SYNDROME PROTEIN FAMILY MEMBER"/>
    <property type="match status" value="1"/>
</dbReference>
<comment type="similarity">
    <text evidence="1 2">Belongs to the SCAR/WAVE family.</text>
</comment>
<dbReference type="GO" id="GO:0071933">
    <property type="term" value="F:Arp2/3 complex binding"/>
    <property type="evidence" value="ECO:0007669"/>
    <property type="project" value="TreeGrafter"/>
</dbReference>
<feature type="region of interest" description="Disordered" evidence="3">
    <location>
        <begin position="758"/>
        <end position="781"/>
    </location>
</feature>
<protein>
    <recommendedName>
        <fullName evidence="2">Protein SCAR</fullName>
    </recommendedName>
    <alternativeName>
        <fullName evidence="2">Protein WAVE</fullName>
    </alternativeName>
</protein>
<feature type="compositionally biased region" description="Basic residues" evidence="3">
    <location>
        <begin position="180"/>
        <end position="195"/>
    </location>
</feature>
<keyword evidence="5" id="KW-1185">Reference proteome</keyword>
<evidence type="ECO:0000313" key="5">
    <source>
        <dbReference type="Proteomes" id="UP000541444"/>
    </source>
</evidence>
<dbReference type="GO" id="GO:0005856">
    <property type="term" value="C:cytoskeleton"/>
    <property type="evidence" value="ECO:0007669"/>
    <property type="project" value="UniProtKB-SubCell"/>
</dbReference>
<dbReference type="GO" id="GO:0034237">
    <property type="term" value="F:protein kinase A regulatory subunit binding"/>
    <property type="evidence" value="ECO:0007669"/>
    <property type="project" value="TreeGrafter"/>
</dbReference>
<comment type="subcellular location">
    <subcellularLocation>
        <location evidence="2">Cytoplasm</location>
        <location evidence="2">Cytoskeleton</location>
    </subcellularLocation>
</comment>
<evidence type="ECO:0000256" key="3">
    <source>
        <dbReference type="SAM" id="MobiDB-lite"/>
    </source>
</evidence>
<dbReference type="OrthoDB" id="1929108at2759"/>
<feature type="region of interest" description="Disordered" evidence="3">
    <location>
        <begin position="1006"/>
        <end position="1035"/>
    </location>
</feature>